<dbReference type="Gene3D" id="2.130.10.10">
    <property type="entry name" value="YVTN repeat-like/Quinoprotein amine dehydrogenase"/>
    <property type="match status" value="2"/>
</dbReference>
<dbReference type="PRINTS" id="PR00320">
    <property type="entry name" value="GPROTEINBRPT"/>
</dbReference>
<sequence length="389" mass="44232">MSEDDEDVKSEAEELRILPTDHVLLATKTEDEISHLGIYIYEHTDDNLYMHHDIMLPAFPLCTTFLDYQLGDKTEENKSSAMVAIGTMDPQIEIWDLNVYNPIYPTAVLGKKTKKKAKVNNEYHVNSVMSLSWNTHYRHYLASSSADTTVKVWDLNTSSCVQSYNHHTDKVQSVQFHPTESNILLTGGYDKKVAVFDGRAHENLAIWNLSGDVECLKWDPTTSHQFFVSTEHGIVQCYDIRNTQSQQPIFTLHAHDEAVTSFDIHPTISNCMVTCSTDKLIKIWDYKNNQPSMVLSRNFDLGQLFSVSFNKHQPTTLVMGGSKGEPTVWDFGSNHGVRRCFKDRKQEFNAEVKEKKVVSLADDNEDSENEGGPAFEGQEEDDDEMMDTS</sequence>
<dbReference type="Pfam" id="PF00400">
    <property type="entry name" value="WD40"/>
    <property type="match status" value="3"/>
</dbReference>
<feature type="repeat" description="WD" evidence="4">
    <location>
        <begin position="121"/>
        <end position="163"/>
    </location>
</feature>
<dbReference type="OMA" id="TPESTIW"/>
<proteinExistence type="predicted"/>
<keyword evidence="3" id="KW-0677">Repeat</keyword>
<dbReference type="AlphaFoldDB" id="A0A137NZF7"/>
<dbReference type="PANTHER" id="PTHR14091:SF0">
    <property type="entry name" value="PERIODIC TRYPTOPHAN PROTEIN 1 HOMOLOG"/>
    <property type="match status" value="1"/>
</dbReference>
<dbReference type="STRING" id="796925.A0A137NZF7"/>
<dbReference type="GO" id="GO:0006364">
    <property type="term" value="P:rRNA processing"/>
    <property type="evidence" value="ECO:0007669"/>
    <property type="project" value="InterPro"/>
</dbReference>
<evidence type="ECO:0000256" key="1">
    <source>
        <dbReference type="ARBA" id="ARBA00022553"/>
    </source>
</evidence>
<dbReference type="SMART" id="SM00320">
    <property type="entry name" value="WD40"/>
    <property type="match status" value="5"/>
</dbReference>
<evidence type="ECO:0000313" key="7">
    <source>
        <dbReference type="Proteomes" id="UP000070444"/>
    </source>
</evidence>
<dbReference type="InterPro" id="IPR036322">
    <property type="entry name" value="WD40_repeat_dom_sf"/>
</dbReference>
<evidence type="ECO:0000256" key="4">
    <source>
        <dbReference type="PROSITE-ProRule" id="PRU00221"/>
    </source>
</evidence>
<dbReference type="PANTHER" id="PTHR14091">
    <property type="entry name" value="PERIODIC TRYPTOPHAN PROTEIN 1"/>
    <property type="match status" value="1"/>
</dbReference>
<gene>
    <name evidence="6" type="ORF">CONCODRAFT_51909</name>
</gene>
<feature type="repeat" description="WD" evidence="4">
    <location>
        <begin position="164"/>
        <end position="206"/>
    </location>
</feature>
<dbReference type="Proteomes" id="UP000070444">
    <property type="component" value="Unassembled WGS sequence"/>
</dbReference>
<reference evidence="6 7" key="1">
    <citation type="journal article" date="2015" name="Genome Biol. Evol.">
        <title>Phylogenomic analyses indicate that early fungi evolved digesting cell walls of algal ancestors of land plants.</title>
        <authorList>
            <person name="Chang Y."/>
            <person name="Wang S."/>
            <person name="Sekimoto S."/>
            <person name="Aerts A.L."/>
            <person name="Choi C."/>
            <person name="Clum A."/>
            <person name="LaButti K.M."/>
            <person name="Lindquist E.A."/>
            <person name="Yee Ngan C."/>
            <person name="Ohm R.A."/>
            <person name="Salamov A.A."/>
            <person name="Grigoriev I.V."/>
            <person name="Spatafora J.W."/>
            <person name="Berbee M.L."/>
        </authorList>
    </citation>
    <scope>NUCLEOTIDE SEQUENCE [LARGE SCALE GENOMIC DNA]</scope>
    <source>
        <strain evidence="6 7">NRRL 28638</strain>
    </source>
</reference>
<dbReference type="InterPro" id="IPR001680">
    <property type="entry name" value="WD40_rpt"/>
</dbReference>
<feature type="compositionally biased region" description="Acidic residues" evidence="5">
    <location>
        <begin position="377"/>
        <end position="389"/>
    </location>
</feature>
<protein>
    <submittedName>
        <fullName evidence="6">WD40 repeat-like protein</fullName>
    </submittedName>
</protein>
<dbReference type="PROSITE" id="PS50082">
    <property type="entry name" value="WD_REPEATS_2"/>
    <property type="match status" value="3"/>
</dbReference>
<accession>A0A137NZF7</accession>
<dbReference type="InterPro" id="IPR019775">
    <property type="entry name" value="WD40_repeat_CS"/>
</dbReference>
<keyword evidence="2 4" id="KW-0853">WD repeat</keyword>
<evidence type="ECO:0000256" key="2">
    <source>
        <dbReference type="ARBA" id="ARBA00022574"/>
    </source>
</evidence>
<dbReference type="PROSITE" id="PS00678">
    <property type="entry name" value="WD_REPEATS_1"/>
    <property type="match status" value="1"/>
</dbReference>
<name>A0A137NZF7_CONC2</name>
<dbReference type="InterPro" id="IPR044285">
    <property type="entry name" value="PWP1"/>
</dbReference>
<evidence type="ECO:0000313" key="6">
    <source>
        <dbReference type="EMBL" id="KXN68014.1"/>
    </source>
</evidence>
<feature type="region of interest" description="Disordered" evidence="5">
    <location>
        <begin position="356"/>
        <end position="389"/>
    </location>
</feature>
<keyword evidence="1" id="KW-0597">Phosphoprotein</keyword>
<dbReference type="EMBL" id="KQ964600">
    <property type="protein sequence ID" value="KXN68014.1"/>
    <property type="molecule type" value="Genomic_DNA"/>
</dbReference>
<evidence type="ECO:0000256" key="5">
    <source>
        <dbReference type="SAM" id="MobiDB-lite"/>
    </source>
</evidence>
<dbReference type="PROSITE" id="PS50294">
    <property type="entry name" value="WD_REPEATS_REGION"/>
    <property type="match status" value="3"/>
</dbReference>
<evidence type="ECO:0000256" key="3">
    <source>
        <dbReference type="ARBA" id="ARBA00022737"/>
    </source>
</evidence>
<dbReference type="InterPro" id="IPR015943">
    <property type="entry name" value="WD40/YVTN_repeat-like_dom_sf"/>
</dbReference>
<keyword evidence="7" id="KW-1185">Reference proteome</keyword>
<organism evidence="6 7">
    <name type="scientific">Conidiobolus coronatus (strain ATCC 28846 / CBS 209.66 / NRRL 28638)</name>
    <name type="common">Delacroixia coronata</name>
    <dbReference type="NCBI Taxonomy" id="796925"/>
    <lineage>
        <taxon>Eukaryota</taxon>
        <taxon>Fungi</taxon>
        <taxon>Fungi incertae sedis</taxon>
        <taxon>Zoopagomycota</taxon>
        <taxon>Entomophthoromycotina</taxon>
        <taxon>Entomophthoromycetes</taxon>
        <taxon>Entomophthorales</taxon>
        <taxon>Ancylistaceae</taxon>
        <taxon>Conidiobolus</taxon>
    </lineage>
</organism>
<dbReference type="GO" id="GO:0005634">
    <property type="term" value="C:nucleus"/>
    <property type="evidence" value="ECO:0007669"/>
    <property type="project" value="TreeGrafter"/>
</dbReference>
<dbReference type="SUPFAM" id="SSF50978">
    <property type="entry name" value="WD40 repeat-like"/>
    <property type="match status" value="1"/>
</dbReference>
<feature type="repeat" description="WD" evidence="4">
    <location>
        <begin position="252"/>
        <end position="294"/>
    </location>
</feature>
<dbReference type="InterPro" id="IPR020472">
    <property type="entry name" value="WD40_PAC1"/>
</dbReference>
<dbReference type="OrthoDB" id="270624at2759"/>